<dbReference type="Pfam" id="PF17803">
    <property type="entry name" value="Cadherin_4"/>
    <property type="match status" value="4"/>
</dbReference>
<proteinExistence type="predicted"/>
<dbReference type="GO" id="GO:0016020">
    <property type="term" value="C:membrane"/>
    <property type="evidence" value="ECO:0007669"/>
    <property type="project" value="InterPro"/>
</dbReference>
<dbReference type="InterPro" id="IPR051561">
    <property type="entry name" value="FRAS1_ECM"/>
</dbReference>
<dbReference type="InterPro" id="IPR035234">
    <property type="entry name" value="IgGFc-bd_N"/>
</dbReference>
<dbReference type="PANTHER" id="PTHR45739:SF8">
    <property type="entry name" value="FRAS1-RELATED EXTRACELLULAR MATRIX PROTEIN 1"/>
    <property type="match status" value="1"/>
</dbReference>
<dbReference type="GO" id="GO:0005509">
    <property type="term" value="F:calcium ion binding"/>
    <property type="evidence" value="ECO:0007669"/>
    <property type="project" value="InterPro"/>
</dbReference>
<dbReference type="PANTHER" id="PTHR45739">
    <property type="entry name" value="MATRIX PROTEIN, PUTATIVE-RELATED"/>
    <property type="match status" value="1"/>
</dbReference>
<organism evidence="2">
    <name type="scientific">marine metagenome</name>
    <dbReference type="NCBI Taxonomy" id="408172"/>
    <lineage>
        <taxon>unclassified sequences</taxon>
        <taxon>metagenomes</taxon>
        <taxon>ecological metagenomes</taxon>
    </lineage>
</organism>
<protein>
    <recommendedName>
        <fullName evidence="1">Cadherin domain-containing protein</fullName>
    </recommendedName>
</protein>
<feature type="domain" description="Cadherin" evidence="1">
    <location>
        <begin position="921"/>
        <end position="1034"/>
    </location>
</feature>
<dbReference type="GO" id="GO:0007156">
    <property type="term" value="P:homophilic cell adhesion via plasma membrane adhesion molecules"/>
    <property type="evidence" value="ECO:0007669"/>
    <property type="project" value="InterPro"/>
</dbReference>
<dbReference type="AlphaFoldDB" id="A0A381W5D5"/>
<feature type="non-terminal residue" evidence="2">
    <location>
        <position position="1081"/>
    </location>
</feature>
<dbReference type="EMBL" id="UINC01010761">
    <property type="protein sequence ID" value="SVA47756.1"/>
    <property type="molecule type" value="Genomic_DNA"/>
</dbReference>
<evidence type="ECO:0000259" key="1">
    <source>
        <dbReference type="PROSITE" id="PS50268"/>
    </source>
</evidence>
<dbReference type="GO" id="GO:0009653">
    <property type="term" value="P:anatomical structure morphogenesis"/>
    <property type="evidence" value="ECO:0007669"/>
    <property type="project" value="TreeGrafter"/>
</dbReference>
<reference evidence="2" key="1">
    <citation type="submission" date="2018-05" db="EMBL/GenBank/DDBJ databases">
        <authorList>
            <person name="Lanie J.A."/>
            <person name="Ng W.-L."/>
            <person name="Kazmierczak K.M."/>
            <person name="Andrzejewski T.M."/>
            <person name="Davidsen T.M."/>
            <person name="Wayne K.J."/>
            <person name="Tettelin H."/>
            <person name="Glass J.I."/>
            <person name="Rusch D."/>
            <person name="Podicherti R."/>
            <person name="Tsui H.-C.T."/>
            <person name="Winkler M.E."/>
        </authorList>
    </citation>
    <scope>NUCLEOTIDE SEQUENCE</scope>
</reference>
<dbReference type="Pfam" id="PF17517">
    <property type="entry name" value="IgGFc_binding"/>
    <property type="match status" value="1"/>
</dbReference>
<name>A0A381W5D5_9ZZZZ</name>
<dbReference type="PROSITE" id="PS50268">
    <property type="entry name" value="CADHERIN_2"/>
    <property type="match status" value="1"/>
</dbReference>
<dbReference type="InterPro" id="IPR040853">
    <property type="entry name" value="RapA2_cadherin-like"/>
</dbReference>
<accession>A0A381W5D5</accession>
<dbReference type="InterPro" id="IPR002126">
    <property type="entry name" value="Cadherin-like_dom"/>
</dbReference>
<gene>
    <name evidence="2" type="ORF">METZ01_LOCUS100610</name>
</gene>
<evidence type="ECO:0000313" key="2">
    <source>
        <dbReference type="EMBL" id="SVA47756.1"/>
    </source>
</evidence>
<sequence>MKKNFFNRLYLVFLFSSGLLYAQYSTEHYMPPLYYDGSSDDNPDEIRIDISTMETSSFNVSVKNYLGSTVYTKSVSKTAPNNFSVSYSSYLYADDVGWTDLSKGLYFTASKPFYLRVDLEAGSQTGSIASKGEAGMGQEFRSAHFYQSSVDYTQSGTFGSFISFMATEDLTTVTITPNSGVYFLGRSNSSAWSVTMNKGRSYVVAMDNSTNSYDEDIIGTKITSDKDIVVNSGTWSGSIRQSQSKKPRDMGVDQLIPIDKTGTDYLIIEGESSSYGGVHAIVVATEDNTVVKVDGTTRDSDLDAGDFYAWDLDNNNNNSLDYIETTKPALVYYQGYATDQNSAKNNHGLFVLAPIDASNTSNGYEHVHFGDDVDRLLGGSGETNFYVLAKNAPTVTYGSTNYSITSWDNQATRTYSVDGTTWTLYRKLDFSIGYSDLYMSSSGPLYVWYGMGSGERGLMSSIQPFSTGNTAPVATAQTVTATEDVDKTITLAGSDDDGDNLTYTITTLPSNGTLYQTSNGSTRGNAISSTGTAVTDGSHRVIYVSASNGNGNSHGNFAFKVNDGTVDSDVATVTVNVTAVNDLPTITSNPSVTTNEDVEYAFSSSNFNYSDVDGDAINKVKITDLESAGTLYLDADNDDVHDSGEDITDEQEITASNISSGHLRFAPAANANGSAYTTFTFKVSDGTAYSSSGGTMTINVTAVDDAPTVANEVDNVTVDEDAGNTSIDLSSVFTDVDNDDSNITKSITGNSPSGKISTSVSGNMLTLDYVDDKNGVVTITVTGTSNGLTVTEAFSVTINAVNDAPTADAQTVTVNEDTDVTITLAGSDIDGDNFTYIINTLPSNGTLYQTSDGSTRGSAISSTGTTVSDGSHRIIYVSALNGNGSGHGNFTFKVTDDGSGNLSSSAATVTVNVTAVNDVPVATAQTVTVNEDTDVTITLAGTDGDGEDLTYKISALPSNGTLYQTSDGSTRGSAISSTPTTVSDGSHRVIYVSAANGNGDNHGNFGFKVNDGTSDSEAATVTVNVTAVDDAPTVSSAISDVTVNEDASNSTIALNSVFTDVDNSDDDISKSAQANSNSDLV</sequence>